<accession>A0A516KIQ8</accession>
<comment type="similarity">
    <text evidence="2">Belongs to the gluconeogenesis factor family.</text>
</comment>
<comment type="function">
    <text evidence="2">Required for morphogenesis under gluconeogenic growth conditions.</text>
</comment>
<dbReference type="OrthoDB" id="9783842at2"/>
<dbReference type="InterPro" id="IPR038136">
    <property type="entry name" value="CofD-like_dom_sf"/>
</dbReference>
<keyword evidence="1 2" id="KW-0963">Cytoplasm</keyword>
<dbReference type="CDD" id="cd07187">
    <property type="entry name" value="YvcK_like"/>
    <property type="match status" value="1"/>
</dbReference>
<comment type="subcellular location">
    <subcellularLocation>
        <location evidence="2">Cytoplasm</location>
    </subcellularLocation>
</comment>
<dbReference type="EMBL" id="CP041666">
    <property type="protein sequence ID" value="QDP41236.1"/>
    <property type="molecule type" value="Genomic_DNA"/>
</dbReference>
<dbReference type="PANTHER" id="PTHR30135:SF3">
    <property type="entry name" value="GLUCONEOGENESIS FACTOR-RELATED"/>
    <property type="match status" value="1"/>
</dbReference>
<dbReference type="Proteomes" id="UP000315215">
    <property type="component" value="Chromosome"/>
</dbReference>
<evidence type="ECO:0000256" key="1">
    <source>
        <dbReference type="ARBA" id="ARBA00022490"/>
    </source>
</evidence>
<protein>
    <recommendedName>
        <fullName evidence="2">Gluconeogenesis factor</fullName>
    </recommendedName>
</protein>
<dbReference type="RefSeq" id="WP_143895572.1">
    <property type="nucleotide sequence ID" value="NZ_CP041666.1"/>
</dbReference>
<dbReference type="Pfam" id="PF01933">
    <property type="entry name" value="CofD"/>
    <property type="match status" value="1"/>
</dbReference>
<dbReference type="InterPro" id="IPR002882">
    <property type="entry name" value="CofD"/>
</dbReference>
<proteinExistence type="inferred from homology"/>
<dbReference type="GO" id="GO:0008360">
    <property type="term" value="P:regulation of cell shape"/>
    <property type="evidence" value="ECO:0007669"/>
    <property type="project" value="UniProtKB-UniRule"/>
</dbReference>
<dbReference type="Gene3D" id="3.40.50.10680">
    <property type="entry name" value="CofD-like domains"/>
    <property type="match status" value="1"/>
</dbReference>
<reference evidence="3 4" key="1">
    <citation type="submission" date="2019-07" db="EMBL/GenBank/DDBJ databases">
        <authorList>
            <person name="Li J."/>
        </authorList>
    </citation>
    <scope>NUCLEOTIDE SEQUENCE [LARGE SCALE GENOMIC DNA]</scope>
    <source>
        <strain evidence="3 4">TKL69</strain>
    </source>
</reference>
<organism evidence="3 4">
    <name type="scientific">Radiobacillus deserti</name>
    <dbReference type="NCBI Taxonomy" id="2594883"/>
    <lineage>
        <taxon>Bacteria</taxon>
        <taxon>Bacillati</taxon>
        <taxon>Bacillota</taxon>
        <taxon>Bacilli</taxon>
        <taxon>Bacillales</taxon>
        <taxon>Bacillaceae</taxon>
        <taxon>Radiobacillus</taxon>
    </lineage>
</organism>
<dbReference type="GO" id="GO:0043743">
    <property type="term" value="F:LPPG:FO 2-phospho-L-lactate transferase activity"/>
    <property type="evidence" value="ECO:0007669"/>
    <property type="project" value="InterPro"/>
</dbReference>
<dbReference type="InterPro" id="IPR010119">
    <property type="entry name" value="Gluconeogen_factor"/>
</dbReference>
<dbReference type="GO" id="GO:0005737">
    <property type="term" value="C:cytoplasm"/>
    <property type="evidence" value="ECO:0007669"/>
    <property type="project" value="UniProtKB-SubCell"/>
</dbReference>
<dbReference type="NCBIfam" id="TIGR01826">
    <property type="entry name" value="CofD_related"/>
    <property type="match status" value="1"/>
</dbReference>
<evidence type="ECO:0000313" key="4">
    <source>
        <dbReference type="Proteomes" id="UP000315215"/>
    </source>
</evidence>
<evidence type="ECO:0000256" key="2">
    <source>
        <dbReference type="HAMAP-Rule" id="MF_00973"/>
    </source>
</evidence>
<sequence length="318" mass="34429">MPKQPSIVVVGGGTGMPVLLRGLKDYPIDLSAIVTVADDGGSSGRLRTEMAIPAPGDIRNVIAALSDVEPMLLDLFQHRFKNGNGLSGHSMGNLLLAAMTSVTGDFYNGIKEISRVLNVKGKIYPIANQNMYLHAEMEDGQIIYGESNIPLANKKIKRVFLSPEPVMPLPEAVSAVTNADLVVIAPGSLFTSTLPNLIVPQIGDALRHTKGKVVYVCNVMTQEGETTGFTAADHVQAIHDHVGAGCIHSVIVNNEKIEGDVRAIYAEENAEPVIYDLERLRSMDIDVIEADIIDHSKKMLRHDTNKVANLLYSLLETN</sequence>
<dbReference type="KEGG" id="aqt:FN924_14220"/>
<dbReference type="PANTHER" id="PTHR30135">
    <property type="entry name" value="UNCHARACTERIZED PROTEIN YVCK-RELATED"/>
    <property type="match status" value="1"/>
</dbReference>
<dbReference type="AlphaFoldDB" id="A0A516KIQ8"/>
<keyword evidence="4" id="KW-1185">Reference proteome</keyword>
<name>A0A516KIQ8_9BACI</name>
<evidence type="ECO:0000313" key="3">
    <source>
        <dbReference type="EMBL" id="QDP41236.1"/>
    </source>
</evidence>
<dbReference type="HAMAP" id="MF_00973">
    <property type="entry name" value="Gluconeogen_factor"/>
    <property type="match status" value="1"/>
</dbReference>
<dbReference type="SUPFAM" id="SSF142338">
    <property type="entry name" value="CofD-like"/>
    <property type="match status" value="1"/>
</dbReference>
<gene>
    <name evidence="3" type="ORF">FN924_14220</name>
</gene>